<gene>
    <name evidence="1" type="ORF">OBRU01_05641</name>
</gene>
<dbReference type="Proteomes" id="UP000037510">
    <property type="component" value="Unassembled WGS sequence"/>
</dbReference>
<keyword evidence="2" id="KW-1185">Reference proteome</keyword>
<name>A0A0L7LNB1_OPEBR</name>
<sequence length="129" mass="14245">MRLEDDCEDNLDFPKICRNITYRIVFENHVNKHLYADCIVGLDQVLPAGLSAIPKNRVNVELPAEESQPTSVYIISKLVDGQATLLAMRLNPRGCSFAALTRDWTSVTSSLLPSYSYATGALKRSAVGD</sequence>
<proteinExistence type="predicted"/>
<dbReference type="AlphaFoldDB" id="A0A0L7LNB1"/>
<accession>A0A0L7LNB1</accession>
<comment type="caution">
    <text evidence="1">The sequence shown here is derived from an EMBL/GenBank/DDBJ whole genome shotgun (WGS) entry which is preliminary data.</text>
</comment>
<evidence type="ECO:0000313" key="2">
    <source>
        <dbReference type="Proteomes" id="UP000037510"/>
    </source>
</evidence>
<protein>
    <submittedName>
        <fullName evidence="1">Chemokine C-X-C motif receptor 4</fullName>
    </submittedName>
</protein>
<keyword evidence="1" id="KW-0675">Receptor</keyword>
<organism evidence="1 2">
    <name type="scientific">Operophtera brumata</name>
    <name type="common">Winter moth</name>
    <name type="synonym">Phalaena brumata</name>
    <dbReference type="NCBI Taxonomy" id="104452"/>
    <lineage>
        <taxon>Eukaryota</taxon>
        <taxon>Metazoa</taxon>
        <taxon>Ecdysozoa</taxon>
        <taxon>Arthropoda</taxon>
        <taxon>Hexapoda</taxon>
        <taxon>Insecta</taxon>
        <taxon>Pterygota</taxon>
        <taxon>Neoptera</taxon>
        <taxon>Endopterygota</taxon>
        <taxon>Lepidoptera</taxon>
        <taxon>Glossata</taxon>
        <taxon>Ditrysia</taxon>
        <taxon>Geometroidea</taxon>
        <taxon>Geometridae</taxon>
        <taxon>Larentiinae</taxon>
        <taxon>Operophtera</taxon>
    </lineage>
</organism>
<dbReference type="EMBL" id="JTDY01000560">
    <property type="protein sequence ID" value="KOB76681.1"/>
    <property type="molecule type" value="Genomic_DNA"/>
</dbReference>
<evidence type="ECO:0000313" key="1">
    <source>
        <dbReference type="EMBL" id="KOB76681.1"/>
    </source>
</evidence>
<reference evidence="1 2" key="1">
    <citation type="journal article" date="2015" name="Genome Biol. Evol.">
        <title>The genome of winter moth (Operophtera brumata) provides a genomic perspective on sexual dimorphism and phenology.</title>
        <authorList>
            <person name="Derks M.F."/>
            <person name="Smit S."/>
            <person name="Salis L."/>
            <person name="Schijlen E."/>
            <person name="Bossers A."/>
            <person name="Mateman C."/>
            <person name="Pijl A.S."/>
            <person name="de Ridder D."/>
            <person name="Groenen M.A."/>
            <person name="Visser M.E."/>
            <person name="Megens H.J."/>
        </authorList>
    </citation>
    <scope>NUCLEOTIDE SEQUENCE [LARGE SCALE GENOMIC DNA]</scope>
    <source>
        <strain evidence="1">WM2013NL</strain>
        <tissue evidence="1">Head and thorax</tissue>
    </source>
</reference>